<dbReference type="PROSITE" id="PS51257">
    <property type="entry name" value="PROKAR_LIPOPROTEIN"/>
    <property type="match status" value="1"/>
</dbReference>
<dbReference type="SUPFAM" id="SSF52821">
    <property type="entry name" value="Rhodanese/Cell cycle control phosphatase"/>
    <property type="match status" value="1"/>
</dbReference>
<dbReference type="Pfam" id="PF00581">
    <property type="entry name" value="Rhodanese"/>
    <property type="match status" value="1"/>
</dbReference>
<keyword evidence="1" id="KW-0732">Signal</keyword>
<feature type="chain" id="PRO_5046211249" evidence="1">
    <location>
        <begin position="19"/>
        <end position="134"/>
    </location>
</feature>
<dbReference type="Gene3D" id="3.40.250.10">
    <property type="entry name" value="Rhodanese-like domain"/>
    <property type="match status" value="1"/>
</dbReference>
<evidence type="ECO:0000313" key="4">
    <source>
        <dbReference type="Proteomes" id="UP001065174"/>
    </source>
</evidence>
<feature type="signal peptide" evidence="1">
    <location>
        <begin position="1"/>
        <end position="18"/>
    </location>
</feature>
<dbReference type="EMBL" id="CP106679">
    <property type="protein sequence ID" value="UXP31367.1"/>
    <property type="molecule type" value="Genomic_DNA"/>
</dbReference>
<dbReference type="InterPro" id="IPR050229">
    <property type="entry name" value="GlpE_sulfurtransferase"/>
</dbReference>
<protein>
    <submittedName>
        <fullName evidence="3">Rhodanese-like domain-containing protein</fullName>
    </submittedName>
</protein>
<dbReference type="Proteomes" id="UP001065174">
    <property type="component" value="Chromosome"/>
</dbReference>
<accession>A0ABY6CLH6</accession>
<feature type="domain" description="Rhodanese" evidence="2">
    <location>
        <begin position="36"/>
        <end position="126"/>
    </location>
</feature>
<sequence length="134" mass="15019">MKTIYTIFIALLFMLSCAGHKVETISAKEFQEKYKTQSEAVLLDLRTSEEISEGMIEGATQLDFHNPEFNDELLELDRSKTYFVYCAAGGRSGRTAQIMRENGFTSVYDLDGGISNWKESGLPVVMNIKDTTGN</sequence>
<dbReference type="SMART" id="SM00450">
    <property type="entry name" value="RHOD"/>
    <property type="match status" value="1"/>
</dbReference>
<proteinExistence type="predicted"/>
<dbReference type="RefSeq" id="WP_262308806.1">
    <property type="nucleotide sequence ID" value="NZ_CP106679.1"/>
</dbReference>
<evidence type="ECO:0000259" key="2">
    <source>
        <dbReference type="PROSITE" id="PS50206"/>
    </source>
</evidence>
<gene>
    <name evidence="3" type="ORF">N6H18_13510</name>
</gene>
<dbReference type="PANTHER" id="PTHR43031:SF16">
    <property type="entry name" value="OXIDOREDUCTASE"/>
    <property type="match status" value="1"/>
</dbReference>
<dbReference type="CDD" id="cd00158">
    <property type="entry name" value="RHOD"/>
    <property type="match status" value="1"/>
</dbReference>
<dbReference type="InterPro" id="IPR001763">
    <property type="entry name" value="Rhodanese-like_dom"/>
</dbReference>
<reference evidence="3" key="1">
    <citation type="submission" date="2022-09" db="EMBL/GenBank/DDBJ databases">
        <title>Comparative genomics and taxonomic characterization of three novel marine species of genus Reichenbachiella exhibiting antioxidant and polysaccharide degradation activities.</title>
        <authorList>
            <person name="Muhammad N."/>
            <person name="Lee Y.-J."/>
            <person name="Ko J."/>
            <person name="Kim S.-G."/>
        </authorList>
    </citation>
    <scope>NUCLEOTIDE SEQUENCE</scope>
    <source>
        <strain evidence="3">BKB1-1</strain>
    </source>
</reference>
<dbReference type="InterPro" id="IPR036873">
    <property type="entry name" value="Rhodanese-like_dom_sf"/>
</dbReference>
<organism evidence="3 4">
    <name type="scientific">Reichenbachiella agarivorans</name>
    <dbReference type="NCBI Taxonomy" id="2979464"/>
    <lineage>
        <taxon>Bacteria</taxon>
        <taxon>Pseudomonadati</taxon>
        <taxon>Bacteroidota</taxon>
        <taxon>Cytophagia</taxon>
        <taxon>Cytophagales</taxon>
        <taxon>Reichenbachiellaceae</taxon>
        <taxon>Reichenbachiella</taxon>
    </lineage>
</organism>
<evidence type="ECO:0000256" key="1">
    <source>
        <dbReference type="SAM" id="SignalP"/>
    </source>
</evidence>
<dbReference type="PROSITE" id="PS50206">
    <property type="entry name" value="RHODANESE_3"/>
    <property type="match status" value="1"/>
</dbReference>
<name>A0ABY6CLH6_9BACT</name>
<keyword evidence="4" id="KW-1185">Reference proteome</keyword>
<evidence type="ECO:0000313" key="3">
    <source>
        <dbReference type="EMBL" id="UXP31367.1"/>
    </source>
</evidence>
<dbReference type="PANTHER" id="PTHR43031">
    <property type="entry name" value="FAD-DEPENDENT OXIDOREDUCTASE"/>
    <property type="match status" value="1"/>
</dbReference>